<evidence type="ECO:0000256" key="5">
    <source>
        <dbReference type="ARBA" id="ARBA00022801"/>
    </source>
</evidence>
<keyword evidence="11" id="KW-1185">Reference proteome</keyword>
<protein>
    <recommendedName>
        <fullName evidence="4">GDP-mannose pyrophosphatase</fullName>
    </recommendedName>
    <alternativeName>
        <fullName evidence="6">GDP-mannose hydrolase</fullName>
    </alternativeName>
    <alternativeName>
        <fullName evidence="7">GDPMK</fullName>
    </alternativeName>
</protein>
<dbReference type="PROSITE" id="PS51462">
    <property type="entry name" value="NUDIX"/>
    <property type="match status" value="1"/>
</dbReference>
<dbReference type="InterPro" id="IPR015797">
    <property type="entry name" value="NUDIX_hydrolase-like_dom_sf"/>
</dbReference>
<proteinExistence type="inferred from homology"/>
<name>A0ABV4UA50_9BACT</name>
<evidence type="ECO:0000256" key="2">
    <source>
        <dbReference type="ARBA" id="ARBA00001946"/>
    </source>
</evidence>
<dbReference type="PROSITE" id="PS00893">
    <property type="entry name" value="NUDIX_BOX"/>
    <property type="match status" value="1"/>
</dbReference>
<keyword evidence="5 8" id="KW-0378">Hydrolase</keyword>
<evidence type="ECO:0000256" key="8">
    <source>
        <dbReference type="RuleBase" id="RU003476"/>
    </source>
</evidence>
<dbReference type="Pfam" id="PF00293">
    <property type="entry name" value="NUDIX"/>
    <property type="match status" value="1"/>
</dbReference>
<gene>
    <name evidence="10" type="ORF">ACERK3_13975</name>
</gene>
<evidence type="ECO:0000256" key="3">
    <source>
        <dbReference type="ARBA" id="ARBA00007275"/>
    </source>
</evidence>
<evidence type="ECO:0000313" key="10">
    <source>
        <dbReference type="EMBL" id="MFA9479394.1"/>
    </source>
</evidence>
<dbReference type="PANTHER" id="PTHR11839:SF18">
    <property type="entry name" value="NUDIX HYDROLASE DOMAIN-CONTAINING PROTEIN"/>
    <property type="match status" value="1"/>
</dbReference>
<evidence type="ECO:0000256" key="4">
    <source>
        <dbReference type="ARBA" id="ARBA00016377"/>
    </source>
</evidence>
<dbReference type="InterPro" id="IPR020476">
    <property type="entry name" value="Nudix_hydrolase"/>
</dbReference>
<accession>A0ABV4UA50</accession>
<reference evidence="10 11" key="1">
    <citation type="submission" date="2024-08" db="EMBL/GenBank/DDBJ databases">
        <title>Whole-genome sequencing of halo(alkali)philic microorganisms from hypersaline lakes.</title>
        <authorList>
            <person name="Sorokin D.Y."/>
            <person name="Merkel A.Y."/>
            <person name="Messina E."/>
            <person name="Yakimov M."/>
        </authorList>
    </citation>
    <scope>NUCLEOTIDE SEQUENCE [LARGE SCALE GENOMIC DNA]</scope>
    <source>
        <strain evidence="10 11">AB-hyl4</strain>
    </source>
</reference>
<dbReference type="GO" id="GO:0016787">
    <property type="term" value="F:hydrolase activity"/>
    <property type="evidence" value="ECO:0007669"/>
    <property type="project" value="UniProtKB-KW"/>
</dbReference>
<dbReference type="CDD" id="cd03424">
    <property type="entry name" value="NUDIX_ADPRase_Nudt5_UGPPase_Nudt14"/>
    <property type="match status" value="1"/>
</dbReference>
<comment type="similarity">
    <text evidence="3">Belongs to the Nudix hydrolase family. NudK subfamily.</text>
</comment>
<feature type="domain" description="Nudix hydrolase" evidence="9">
    <location>
        <begin position="40"/>
        <end position="167"/>
    </location>
</feature>
<dbReference type="InterPro" id="IPR000086">
    <property type="entry name" value="NUDIX_hydrolase_dom"/>
</dbReference>
<dbReference type="PRINTS" id="PR00502">
    <property type="entry name" value="NUDIXFAMILY"/>
</dbReference>
<evidence type="ECO:0000256" key="7">
    <source>
        <dbReference type="ARBA" id="ARBA00032272"/>
    </source>
</evidence>
<dbReference type="Proteomes" id="UP001575105">
    <property type="component" value="Unassembled WGS sequence"/>
</dbReference>
<dbReference type="EMBL" id="JBGUBD010000008">
    <property type="protein sequence ID" value="MFA9479394.1"/>
    <property type="molecule type" value="Genomic_DNA"/>
</dbReference>
<dbReference type="Gene3D" id="3.90.79.10">
    <property type="entry name" value="Nucleoside Triphosphate Pyrophosphohydrolase"/>
    <property type="match status" value="1"/>
</dbReference>
<dbReference type="PANTHER" id="PTHR11839">
    <property type="entry name" value="UDP/ADP-SUGAR PYROPHOSPHATASE"/>
    <property type="match status" value="1"/>
</dbReference>
<evidence type="ECO:0000256" key="1">
    <source>
        <dbReference type="ARBA" id="ARBA00000847"/>
    </source>
</evidence>
<dbReference type="RefSeq" id="WP_425346313.1">
    <property type="nucleotide sequence ID" value="NZ_JBGUBD010000008.1"/>
</dbReference>
<evidence type="ECO:0000313" key="11">
    <source>
        <dbReference type="Proteomes" id="UP001575105"/>
    </source>
</evidence>
<sequence length="179" mass="19952">MPKPTWPSEQRVFEGVRFDVMAVGYPRRGGGEQRREVVVPADAVVVLPVLDDDRVVLIRNERFAVGETLWELPAGTVEEGEDPDACAGRELTEETGYTAERIVRLTRFYSSPGFCTEQMTLYLAQGLAFEGQNLDETERIVVEPVSWDEAMAMTADGRICDAKTIAGLLFYAQFVRGRG</sequence>
<comment type="cofactor">
    <cofactor evidence="2">
        <name>Mg(2+)</name>
        <dbReference type="ChEBI" id="CHEBI:18420"/>
    </cofactor>
</comment>
<evidence type="ECO:0000256" key="6">
    <source>
        <dbReference type="ARBA" id="ARBA00032162"/>
    </source>
</evidence>
<comment type="catalytic activity">
    <reaction evidence="1">
        <text>GDP-alpha-D-mannose + H2O = alpha-D-mannose 1-phosphate + GMP + 2 H(+)</text>
        <dbReference type="Rhea" id="RHEA:27978"/>
        <dbReference type="ChEBI" id="CHEBI:15377"/>
        <dbReference type="ChEBI" id="CHEBI:15378"/>
        <dbReference type="ChEBI" id="CHEBI:57527"/>
        <dbReference type="ChEBI" id="CHEBI:58115"/>
        <dbReference type="ChEBI" id="CHEBI:58409"/>
    </reaction>
</comment>
<comment type="caution">
    <text evidence="10">The sequence shown here is derived from an EMBL/GenBank/DDBJ whole genome shotgun (WGS) entry which is preliminary data.</text>
</comment>
<organism evidence="10 11">
    <name type="scientific">Natronomicrosphaera hydrolytica</name>
    <dbReference type="NCBI Taxonomy" id="3242702"/>
    <lineage>
        <taxon>Bacteria</taxon>
        <taxon>Pseudomonadati</taxon>
        <taxon>Planctomycetota</taxon>
        <taxon>Phycisphaerae</taxon>
        <taxon>Phycisphaerales</taxon>
        <taxon>Phycisphaeraceae</taxon>
        <taxon>Natronomicrosphaera</taxon>
    </lineage>
</organism>
<evidence type="ECO:0000259" key="9">
    <source>
        <dbReference type="PROSITE" id="PS51462"/>
    </source>
</evidence>
<dbReference type="SUPFAM" id="SSF55811">
    <property type="entry name" value="Nudix"/>
    <property type="match status" value="1"/>
</dbReference>
<dbReference type="InterPro" id="IPR020084">
    <property type="entry name" value="NUDIX_hydrolase_CS"/>
</dbReference>